<dbReference type="KEGG" id="dwi:26529582"/>
<dbReference type="EMBL" id="CH963920">
    <property type="protein sequence ID" value="KRF98813.1"/>
    <property type="molecule type" value="Genomic_DNA"/>
</dbReference>
<keyword evidence="3" id="KW-1185">Reference proteome</keyword>
<evidence type="ECO:0000259" key="1">
    <source>
        <dbReference type="PROSITE" id="PS50954"/>
    </source>
</evidence>
<gene>
    <name evidence="2" type="primary">Dwil\GK27580</name>
    <name evidence="2" type="ORF">Dwil_GK27580</name>
</gene>
<name>A0A0Q9WTC4_DROWI</name>
<feature type="domain" description="LEM" evidence="1">
    <location>
        <begin position="9"/>
        <end position="53"/>
    </location>
</feature>
<dbReference type="InParanoid" id="A0A0Q9WTC4"/>
<dbReference type="InterPro" id="IPR003887">
    <property type="entry name" value="LEM_dom"/>
</dbReference>
<evidence type="ECO:0000313" key="2">
    <source>
        <dbReference type="EMBL" id="KRF98813.1"/>
    </source>
</evidence>
<evidence type="ECO:0000313" key="3">
    <source>
        <dbReference type="Proteomes" id="UP000007798"/>
    </source>
</evidence>
<sequence>MSNSGLTTLAQLQQLNDAQLSVMCRNYRITPTFMTGRNRRHLERRLHVAIIEESAQQRALDYIAKEKDKDYQNDLYARSMGSEILPARPRVNTRSPSPGLYEISRSQNAGTMTTPSVHNIGGNRTLWPSPLPHNIGRTYKRQRVTQEPSILSSALAKAPGLLLNLAKEVPLRIWKGLEGQLAPFQRFRGGEQQSVQNIEVYQSNPQQQDDTTNRGVTRITHQLNNTFEEQPHTYPYGLDYEELQHYTQEPVNFADIETDQDEVSVDSMTTPHESDSIDSFHSSLDEMVEEKPAVKAKPNEQPMLSAFRFAWWRSPEKELALLPDRLETDRISEHEQELNTYEYLSDDQKLGEQRKEVKDIMGRVDLRDDSDDEAVITLPSRRQRILRSCGAFCRNVYEFLFCDRDGVWDIEKVRCTVFFCGMLVFLGASFRKMQ</sequence>
<protein>
    <recommendedName>
        <fullName evidence="1">LEM domain-containing protein</fullName>
    </recommendedName>
</protein>
<dbReference type="AlphaFoldDB" id="A0A0Q9WTC4"/>
<dbReference type="Proteomes" id="UP000007798">
    <property type="component" value="Unassembled WGS sequence"/>
</dbReference>
<dbReference type="OrthoDB" id="7863506at2759"/>
<reference evidence="2 3" key="1">
    <citation type="journal article" date="2007" name="Nature">
        <title>Evolution of genes and genomes on the Drosophila phylogeny.</title>
        <authorList>
            <consortium name="Drosophila 12 Genomes Consortium"/>
            <person name="Clark A.G."/>
            <person name="Eisen M.B."/>
            <person name="Smith D.R."/>
            <person name="Bergman C.M."/>
            <person name="Oliver B."/>
            <person name="Markow T.A."/>
            <person name="Kaufman T.C."/>
            <person name="Kellis M."/>
            <person name="Gelbart W."/>
            <person name="Iyer V.N."/>
            <person name="Pollard D.A."/>
            <person name="Sackton T.B."/>
            <person name="Larracuente A.M."/>
            <person name="Singh N.D."/>
            <person name="Abad J.P."/>
            <person name="Abt D.N."/>
            <person name="Adryan B."/>
            <person name="Aguade M."/>
            <person name="Akashi H."/>
            <person name="Anderson W.W."/>
            <person name="Aquadro C.F."/>
            <person name="Ardell D.H."/>
            <person name="Arguello R."/>
            <person name="Artieri C.G."/>
            <person name="Barbash D.A."/>
            <person name="Barker D."/>
            <person name="Barsanti P."/>
            <person name="Batterham P."/>
            <person name="Batzoglou S."/>
            <person name="Begun D."/>
            <person name="Bhutkar A."/>
            <person name="Blanco E."/>
            <person name="Bosak S.A."/>
            <person name="Bradley R.K."/>
            <person name="Brand A.D."/>
            <person name="Brent M.R."/>
            <person name="Brooks A.N."/>
            <person name="Brown R.H."/>
            <person name="Butlin R.K."/>
            <person name="Caggese C."/>
            <person name="Calvi B.R."/>
            <person name="Bernardo de Carvalho A."/>
            <person name="Caspi A."/>
            <person name="Castrezana S."/>
            <person name="Celniker S.E."/>
            <person name="Chang J.L."/>
            <person name="Chapple C."/>
            <person name="Chatterji S."/>
            <person name="Chinwalla A."/>
            <person name="Civetta A."/>
            <person name="Clifton S.W."/>
            <person name="Comeron J.M."/>
            <person name="Costello J.C."/>
            <person name="Coyne J.A."/>
            <person name="Daub J."/>
            <person name="David R.G."/>
            <person name="Delcher A.L."/>
            <person name="Delehaunty K."/>
            <person name="Do C.B."/>
            <person name="Ebling H."/>
            <person name="Edwards K."/>
            <person name="Eickbush T."/>
            <person name="Evans J.D."/>
            <person name="Filipski A."/>
            <person name="Findeiss S."/>
            <person name="Freyhult E."/>
            <person name="Fulton L."/>
            <person name="Fulton R."/>
            <person name="Garcia A.C."/>
            <person name="Gardiner A."/>
            <person name="Garfield D.A."/>
            <person name="Garvin B.E."/>
            <person name="Gibson G."/>
            <person name="Gilbert D."/>
            <person name="Gnerre S."/>
            <person name="Godfrey J."/>
            <person name="Good R."/>
            <person name="Gotea V."/>
            <person name="Gravely B."/>
            <person name="Greenberg A.J."/>
            <person name="Griffiths-Jones S."/>
            <person name="Gross S."/>
            <person name="Guigo R."/>
            <person name="Gustafson E.A."/>
            <person name="Haerty W."/>
            <person name="Hahn M.W."/>
            <person name="Halligan D.L."/>
            <person name="Halpern A.L."/>
            <person name="Halter G.M."/>
            <person name="Han M.V."/>
            <person name="Heger A."/>
            <person name="Hillier L."/>
            <person name="Hinrichs A.S."/>
            <person name="Holmes I."/>
            <person name="Hoskins R.A."/>
            <person name="Hubisz M.J."/>
            <person name="Hultmark D."/>
            <person name="Huntley M.A."/>
            <person name="Jaffe D.B."/>
            <person name="Jagadeeshan S."/>
            <person name="Jeck W.R."/>
            <person name="Johnson J."/>
            <person name="Jones C.D."/>
            <person name="Jordan W.C."/>
            <person name="Karpen G.H."/>
            <person name="Kataoka E."/>
            <person name="Keightley P.D."/>
            <person name="Kheradpour P."/>
            <person name="Kirkness E.F."/>
            <person name="Koerich L.B."/>
            <person name="Kristiansen K."/>
            <person name="Kudrna D."/>
            <person name="Kulathinal R.J."/>
            <person name="Kumar S."/>
            <person name="Kwok R."/>
            <person name="Lander E."/>
            <person name="Langley C.H."/>
            <person name="Lapoint R."/>
            <person name="Lazzaro B.P."/>
            <person name="Lee S.J."/>
            <person name="Levesque L."/>
            <person name="Li R."/>
            <person name="Lin C.F."/>
            <person name="Lin M.F."/>
            <person name="Lindblad-Toh K."/>
            <person name="Llopart A."/>
            <person name="Long M."/>
            <person name="Low L."/>
            <person name="Lozovsky E."/>
            <person name="Lu J."/>
            <person name="Luo M."/>
            <person name="Machado C.A."/>
            <person name="Makalowski W."/>
            <person name="Marzo M."/>
            <person name="Matsuda M."/>
            <person name="Matzkin L."/>
            <person name="McAllister B."/>
            <person name="McBride C.S."/>
            <person name="McKernan B."/>
            <person name="McKernan K."/>
            <person name="Mendez-Lago M."/>
            <person name="Minx P."/>
            <person name="Mollenhauer M.U."/>
            <person name="Montooth K."/>
            <person name="Mount S.M."/>
            <person name="Mu X."/>
            <person name="Myers E."/>
            <person name="Negre B."/>
            <person name="Newfeld S."/>
            <person name="Nielsen R."/>
            <person name="Noor M.A."/>
            <person name="O'Grady P."/>
            <person name="Pachter L."/>
            <person name="Papaceit M."/>
            <person name="Parisi M.J."/>
            <person name="Parisi M."/>
            <person name="Parts L."/>
            <person name="Pedersen J.S."/>
            <person name="Pesole G."/>
            <person name="Phillippy A.M."/>
            <person name="Ponting C.P."/>
            <person name="Pop M."/>
            <person name="Porcelli D."/>
            <person name="Powell J.R."/>
            <person name="Prohaska S."/>
            <person name="Pruitt K."/>
            <person name="Puig M."/>
            <person name="Quesneville H."/>
            <person name="Ram K.R."/>
            <person name="Rand D."/>
            <person name="Rasmussen M.D."/>
            <person name="Reed L.K."/>
            <person name="Reenan R."/>
            <person name="Reily A."/>
            <person name="Remington K.A."/>
            <person name="Rieger T.T."/>
            <person name="Ritchie M.G."/>
            <person name="Robin C."/>
            <person name="Rogers Y.H."/>
            <person name="Rohde C."/>
            <person name="Rozas J."/>
            <person name="Rubenfield M.J."/>
            <person name="Ruiz A."/>
            <person name="Russo S."/>
            <person name="Salzberg S.L."/>
            <person name="Sanchez-Gracia A."/>
            <person name="Saranga D.J."/>
            <person name="Sato H."/>
            <person name="Schaeffer S.W."/>
            <person name="Schatz M.C."/>
            <person name="Schlenke T."/>
            <person name="Schwartz R."/>
            <person name="Segarra C."/>
            <person name="Singh R.S."/>
            <person name="Sirot L."/>
            <person name="Sirota M."/>
            <person name="Sisneros N.B."/>
            <person name="Smith C.D."/>
            <person name="Smith T.F."/>
            <person name="Spieth J."/>
            <person name="Stage D.E."/>
            <person name="Stark A."/>
            <person name="Stephan W."/>
            <person name="Strausberg R.L."/>
            <person name="Strempel S."/>
            <person name="Sturgill D."/>
            <person name="Sutton G."/>
            <person name="Sutton G.G."/>
            <person name="Tao W."/>
            <person name="Teichmann S."/>
            <person name="Tobari Y.N."/>
            <person name="Tomimura Y."/>
            <person name="Tsolas J.M."/>
            <person name="Valente V.L."/>
            <person name="Venter E."/>
            <person name="Venter J.C."/>
            <person name="Vicario S."/>
            <person name="Vieira F.G."/>
            <person name="Vilella A.J."/>
            <person name="Villasante A."/>
            <person name="Walenz B."/>
            <person name="Wang J."/>
            <person name="Wasserman M."/>
            <person name="Watts T."/>
            <person name="Wilson D."/>
            <person name="Wilson R.K."/>
            <person name="Wing R.A."/>
            <person name="Wolfner M.F."/>
            <person name="Wong A."/>
            <person name="Wong G.K."/>
            <person name="Wu C.I."/>
            <person name="Wu G."/>
            <person name="Yamamoto D."/>
            <person name="Yang H.P."/>
            <person name="Yang S.P."/>
            <person name="Yorke J.A."/>
            <person name="Yoshida K."/>
            <person name="Zdobnov E."/>
            <person name="Zhang P."/>
            <person name="Zhang Y."/>
            <person name="Zimin A.V."/>
            <person name="Baldwin J."/>
            <person name="Abdouelleil A."/>
            <person name="Abdulkadir J."/>
            <person name="Abebe A."/>
            <person name="Abera B."/>
            <person name="Abreu J."/>
            <person name="Acer S.C."/>
            <person name="Aftuck L."/>
            <person name="Alexander A."/>
            <person name="An P."/>
            <person name="Anderson E."/>
            <person name="Anderson S."/>
            <person name="Arachi H."/>
            <person name="Azer M."/>
            <person name="Bachantsang P."/>
            <person name="Barry A."/>
            <person name="Bayul T."/>
            <person name="Berlin A."/>
            <person name="Bessette D."/>
            <person name="Bloom T."/>
            <person name="Blye J."/>
            <person name="Boguslavskiy L."/>
            <person name="Bonnet C."/>
            <person name="Boukhgalter B."/>
            <person name="Bourzgui I."/>
            <person name="Brown A."/>
            <person name="Cahill P."/>
            <person name="Channer S."/>
            <person name="Cheshatsang Y."/>
            <person name="Chuda L."/>
            <person name="Citroen M."/>
            <person name="Collymore A."/>
            <person name="Cooke P."/>
            <person name="Costello M."/>
            <person name="D'Aco K."/>
            <person name="Daza R."/>
            <person name="De Haan G."/>
            <person name="DeGray S."/>
            <person name="DeMaso C."/>
            <person name="Dhargay N."/>
            <person name="Dooley K."/>
            <person name="Dooley E."/>
            <person name="Doricent M."/>
            <person name="Dorje P."/>
            <person name="Dorjee K."/>
            <person name="Dupes A."/>
            <person name="Elong R."/>
            <person name="Falk J."/>
            <person name="Farina A."/>
            <person name="Faro S."/>
            <person name="Ferguson D."/>
            <person name="Fisher S."/>
            <person name="Foley C.D."/>
            <person name="Franke A."/>
            <person name="Friedrich D."/>
            <person name="Gadbois L."/>
            <person name="Gearin G."/>
            <person name="Gearin C.R."/>
            <person name="Giannoukos G."/>
            <person name="Goode T."/>
            <person name="Graham J."/>
            <person name="Grandbois E."/>
            <person name="Grewal S."/>
            <person name="Gyaltsen K."/>
            <person name="Hafez N."/>
            <person name="Hagos B."/>
            <person name="Hall J."/>
            <person name="Henson C."/>
            <person name="Hollinger A."/>
            <person name="Honan T."/>
            <person name="Huard M.D."/>
            <person name="Hughes L."/>
            <person name="Hurhula B."/>
            <person name="Husby M.E."/>
            <person name="Kamat A."/>
            <person name="Kanga B."/>
            <person name="Kashin S."/>
            <person name="Khazanovich D."/>
            <person name="Kisner P."/>
            <person name="Lance K."/>
            <person name="Lara M."/>
            <person name="Lee W."/>
            <person name="Lennon N."/>
            <person name="Letendre F."/>
            <person name="LeVine R."/>
            <person name="Lipovsky A."/>
            <person name="Liu X."/>
            <person name="Liu J."/>
            <person name="Liu S."/>
            <person name="Lokyitsang T."/>
            <person name="Lokyitsang Y."/>
            <person name="Lubonja R."/>
            <person name="Lui A."/>
            <person name="MacDonald P."/>
            <person name="Magnisalis V."/>
            <person name="Maru K."/>
            <person name="Matthews C."/>
            <person name="McCusker W."/>
            <person name="McDonough S."/>
            <person name="Mehta T."/>
            <person name="Meldrim J."/>
            <person name="Meneus L."/>
            <person name="Mihai O."/>
            <person name="Mihalev A."/>
            <person name="Mihova T."/>
            <person name="Mittelman R."/>
            <person name="Mlenga V."/>
            <person name="Montmayeur A."/>
            <person name="Mulrain L."/>
            <person name="Navidi A."/>
            <person name="Naylor J."/>
            <person name="Negash T."/>
            <person name="Nguyen T."/>
            <person name="Nguyen N."/>
            <person name="Nicol R."/>
            <person name="Norbu C."/>
            <person name="Norbu N."/>
            <person name="Novod N."/>
            <person name="O'Neill B."/>
            <person name="Osman S."/>
            <person name="Markiewicz E."/>
            <person name="Oyono O.L."/>
            <person name="Patti C."/>
            <person name="Phunkhang P."/>
            <person name="Pierre F."/>
            <person name="Priest M."/>
            <person name="Raghuraman S."/>
            <person name="Rege F."/>
            <person name="Reyes R."/>
            <person name="Rise C."/>
            <person name="Rogov P."/>
            <person name="Ross K."/>
            <person name="Ryan E."/>
            <person name="Settipalli S."/>
            <person name="Shea T."/>
            <person name="Sherpa N."/>
            <person name="Shi L."/>
            <person name="Shih D."/>
            <person name="Sparrow T."/>
            <person name="Spaulding J."/>
            <person name="Stalker J."/>
            <person name="Stange-Thomann N."/>
            <person name="Stavropoulos S."/>
            <person name="Stone C."/>
            <person name="Strader C."/>
            <person name="Tesfaye S."/>
            <person name="Thomson T."/>
            <person name="Thoulutsang Y."/>
            <person name="Thoulutsang D."/>
            <person name="Topham K."/>
            <person name="Topping I."/>
            <person name="Tsamla T."/>
            <person name="Vassiliev H."/>
            <person name="Vo A."/>
            <person name="Wangchuk T."/>
            <person name="Wangdi T."/>
            <person name="Weiand M."/>
            <person name="Wilkinson J."/>
            <person name="Wilson A."/>
            <person name="Yadav S."/>
            <person name="Young G."/>
            <person name="Yu Q."/>
            <person name="Zembek L."/>
            <person name="Zhong D."/>
            <person name="Zimmer A."/>
            <person name="Zwirko Z."/>
            <person name="Jaffe D.B."/>
            <person name="Alvarez P."/>
            <person name="Brockman W."/>
            <person name="Butler J."/>
            <person name="Chin C."/>
            <person name="Gnerre S."/>
            <person name="Grabherr M."/>
            <person name="Kleber M."/>
            <person name="Mauceli E."/>
            <person name="MacCallum I."/>
        </authorList>
    </citation>
    <scope>NUCLEOTIDE SEQUENCE [LARGE SCALE GENOMIC DNA]</scope>
    <source>
        <strain evidence="3">Tucson 14030-0811.24</strain>
    </source>
</reference>
<dbReference type="PROSITE" id="PS50954">
    <property type="entry name" value="LEM"/>
    <property type="match status" value="1"/>
</dbReference>
<accession>A0A0Q9WTC4</accession>
<organism evidence="2 3">
    <name type="scientific">Drosophila willistoni</name>
    <name type="common">Fruit fly</name>
    <dbReference type="NCBI Taxonomy" id="7260"/>
    <lineage>
        <taxon>Eukaryota</taxon>
        <taxon>Metazoa</taxon>
        <taxon>Ecdysozoa</taxon>
        <taxon>Arthropoda</taxon>
        <taxon>Hexapoda</taxon>
        <taxon>Insecta</taxon>
        <taxon>Pterygota</taxon>
        <taxon>Neoptera</taxon>
        <taxon>Endopterygota</taxon>
        <taxon>Diptera</taxon>
        <taxon>Brachycera</taxon>
        <taxon>Muscomorpha</taxon>
        <taxon>Ephydroidea</taxon>
        <taxon>Drosophilidae</taxon>
        <taxon>Drosophila</taxon>
        <taxon>Sophophora</taxon>
    </lineage>
</organism>
<proteinExistence type="predicted"/>